<sequence length="246" mass="25281">MKKYLAIVLFTLMGLSGGVNAAFVESATGNASYNLTFSGTILDVRPVWVWEIPDASKTAMTGLSALVINGIQRNGSTTFTFPSKDAVTLIHGYMKGISAMGGIGLTPVIKVGNDGSTVTMNGTTQAVTVVATGTISGTAVAAGTMRVNATAYLGGALFDGTAAKYFGATQAQTLLADNQTGFTTIYPSIAEGTSTFAQAEALLANQASTKISGAYSVSIDDYTLMFPSGSLPDTWAAIIPVTVTLK</sequence>
<dbReference type="EMBL" id="MJMH01000234">
    <property type="protein sequence ID" value="OLQ84739.1"/>
    <property type="molecule type" value="Genomic_DNA"/>
</dbReference>
<evidence type="ECO:0000313" key="5">
    <source>
        <dbReference type="Proteomes" id="UP000186039"/>
    </source>
</evidence>
<comment type="caution">
    <text evidence="4">The sequence shown here is derived from an EMBL/GenBank/DDBJ whole genome shotgun (WGS) entry which is preliminary data.</text>
</comment>
<name>A0ABX3F480_9VIBR</name>
<dbReference type="InterPro" id="IPR003467">
    <property type="entry name" value="Fimbrial_K88_FaeH"/>
</dbReference>
<proteinExistence type="inferred from homology"/>
<dbReference type="RefSeq" id="WP_075716390.1">
    <property type="nucleotide sequence ID" value="NZ_AP019655.1"/>
</dbReference>
<comment type="similarity">
    <text evidence="2">Belongs to the fimbrial K88 protein family.</text>
</comment>
<evidence type="ECO:0000256" key="1">
    <source>
        <dbReference type="ARBA" id="ARBA00022729"/>
    </source>
</evidence>
<evidence type="ECO:0000256" key="3">
    <source>
        <dbReference type="SAM" id="SignalP"/>
    </source>
</evidence>
<protein>
    <recommendedName>
        <fullName evidence="6">Fimbrial protein</fullName>
    </recommendedName>
</protein>
<dbReference type="Proteomes" id="UP000186039">
    <property type="component" value="Unassembled WGS sequence"/>
</dbReference>
<evidence type="ECO:0000313" key="4">
    <source>
        <dbReference type="EMBL" id="OLQ84739.1"/>
    </source>
</evidence>
<reference evidence="4 5" key="1">
    <citation type="submission" date="2016-09" db="EMBL/GenBank/DDBJ databases">
        <title>Genomic Taxonomy of the Vibrionaceae.</title>
        <authorList>
            <person name="Gonzalez-Castillo A."/>
            <person name="Gomez-Gil B."/>
            <person name="Enciso-Ibarra K."/>
        </authorList>
    </citation>
    <scope>NUCLEOTIDE SEQUENCE [LARGE SCALE GENOMIC DNA]</scope>
    <source>
        <strain evidence="4 5">CAIM 1902</strain>
    </source>
</reference>
<keyword evidence="5" id="KW-1185">Reference proteome</keyword>
<evidence type="ECO:0008006" key="6">
    <source>
        <dbReference type="Google" id="ProtNLM"/>
    </source>
</evidence>
<evidence type="ECO:0000256" key="2">
    <source>
        <dbReference type="ARBA" id="ARBA00049989"/>
    </source>
</evidence>
<feature type="signal peptide" evidence="3">
    <location>
        <begin position="1"/>
        <end position="21"/>
    </location>
</feature>
<keyword evidence="1 3" id="KW-0732">Signal</keyword>
<dbReference type="Pfam" id="PF02432">
    <property type="entry name" value="Fimbrial_K88"/>
    <property type="match status" value="1"/>
</dbReference>
<accession>A0ABX3F480</accession>
<organism evidence="4 5">
    <name type="scientific">Vibrio panuliri</name>
    <dbReference type="NCBI Taxonomy" id="1381081"/>
    <lineage>
        <taxon>Bacteria</taxon>
        <taxon>Pseudomonadati</taxon>
        <taxon>Pseudomonadota</taxon>
        <taxon>Gammaproteobacteria</taxon>
        <taxon>Vibrionales</taxon>
        <taxon>Vibrionaceae</taxon>
        <taxon>Vibrio</taxon>
    </lineage>
</organism>
<gene>
    <name evidence="4" type="ORF">BIY20_17120</name>
</gene>
<feature type="chain" id="PRO_5045225350" description="Fimbrial protein" evidence="3">
    <location>
        <begin position="22"/>
        <end position="246"/>
    </location>
</feature>